<keyword evidence="5 9" id="KW-0798">TonB box</keyword>
<keyword evidence="6 8" id="KW-0472">Membrane</keyword>
<dbReference type="AlphaFoldDB" id="A0A2S0NE41"/>
<evidence type="ECO:0000256" key="2">
    <source>
        <dbReference type="ARBA" id="ARBA00022448"/>
    </source>
</evidence>
<feature type="domain" description="TonB-dependent receptor plug" evidence="12">
    <location>
        <begin position="51"/>
        <end position="155"/>
    </location>
</feature>
<organism evidence="13 14">
    <name type="scientific">Phreatobacter cathodiphilus</name>
    <dbReference type="NCBI Taxonomy" id="1868589"/>
    <lineage>
        <taxon>Bacteria</taxon>
        <taxon>Pseudomonadati</taxon>
        <taxon>Pseudomonadota</taxon>
        <taxon>Alphaproteobacteria</taxon>
        <taxon>Hyphomicrobiales</taxon>
        <taxon>Phreatobacteraceae</taxon>
        <taxon>Phreatobacter</taxon>
    </lineage>
</organism>
<evidence type="ECO:0000256" key="5">
    <source>
        <dbReference type="ARBA" id="ARBA00023077"/>
    </source>
</evidence>
<dbReference type="InterPro" id="IPR039426">
    <property type="entry name" value="TonB-dep_rcpt-like"/>
</dbReference>
<keyword evidence="3 8" id="KW-1134">Transmembrane beta strand</keyword>
<dbReference type="SUPFAM" id="SSF56935">
    <property type="entry name" value="Porins"/>
    <property type="match status" value="1"/>
</dbReference>
<keyword evidence="4 8" id="KW-0812">Transmembrane</keyword>
<dbReference type="OrthoDB" id="9760333at2"/>
<proteinExistence type="inferred from homology"/>
<dbReference type="InterPro" id="IPR012910">
    <property type="entry name" value="Plug_dom"/>
</dbReference>
<gene>
    <name evidence="13" type="ORF">C6569_16015</name>
</gene>
<dbReference type="InterPro" id="IPR036942">
    <property type="entry name" value="Beta-barrel_TonB_sf"/>
</dbReference>
<feature type="domain" description="TonB-dependent receptor-like beta-barrel" evidence="11">
    <location>
        <begin position="261"/>
        <end position="706"/>
    </location>
</feature>
<comment type="similarity">
    <text evidence="8 9">Belongs to the TonB-dependent receptor family.</text>
</comment>
<evidence type="ECO:0000256" key="6">
    <source>
        <dbReference type="ARBA" id="ARBA00023136"/>
    </source>
</evidence>
<keyword evidence="7 8" id="KW-0998">Cell outer membrane</keyword>
<comment type="subcellular location">
    <subcellularLocation>
        <location evidence="1 8">Cell outer membrane</location>
        <topology evidence="1 8">Multi-pass membrane protein</topology>
    </subcellularLocation>
</comment>
<dbReference type="CDD" id="cd01347">
    <property type="entry name" value="ligand_gated_channel"/>
    <property type="match status" value="1"/>
</dbReference>
<dbReference type="RefSeq" id="WP_106749779.1">
    <property type="nucleotide sequence ID" value="NZ_CP027668.1"/>
</dbReference>
<keyword evidence="10" id="KW-0732">Signal</keyword>
<sequence>MRVPRPLRLSPRSLAAAAVGTLAWIPTATAQQEPIALSEITVTATRAERPIEQVPTTVRVVERAEIEQQLQFSPSPAAALSKLIPGYSASTETISGASESFRGRDLLVMIDGVPMNTPLRDVSRLLSMIDMNAVERIEVASGASSLYGAGATGGTVNFITRRPVEGKPEVTVSTALRAFTANAPASLAPETSVSIRGGQNGFDYTIIGTGRMAGRTYDGAGRELPSDAMLGQGGGDRYWSGNLFGRLGYTFTPGRRFEVQGMMIGLEQNPQYNTLYSGTYAQPNFNSLYSGRSVSEKTASFQARYTDSGFVLGSLSLLAFYNDTNKRFNYSDYSYPYNSLVYYSGNPSSPTSAFNQTTLHSRRYGLNATVDTPLDMLRQGAKLTWGADVSRDNTSQELTDGRAVFTPLAQTGLAGFALLQVPVTDRLTIRGGIRYEQFDLTVSDFIRPDVYYGVSPSLAYILPALNVTGGRFRYSAPTYNLGATFKLTETIDIYGGFSQGFALPDVGAFTRRAGLSTAYACPVSRPNCLPVGTTISYASIAPRAQLVNNYELGIRGRIGAFRGSIAGFISTSENGVTFDSVTNQLSQQKEMIYGVEVTGEMAVTEALTLGGNFTWREGRYDSNKDGRLDSALPNNRIANPFRGTLYGTYRFENGVAVRLEGVGFSGRNEPINIAGTIYPIRAGFTMNASVSAPVAGGQAFLSVNNLFDALYENPTATSVRNLTSYAWGRTVTAGFRRSF</sequence>
<reference evidence="13 14" key="1">
    <citation type="submission" date="2018-03" db="EMBL/GenBank/DDBJ databases">
        <title>Genome sequencing of Phreatobacter sp.</title>
        <authorList>
            <person name="Kim S.-J."/>
            <person name="Heo J."/>
            <person name="Kwon S.-W."/>
        </authorList>
    </citation>
    <scope>NUCLEOTIDE SEQUENCE [LARGE SCALE GENOMIC DNA]</scope>
    <source>
        <strain evidence="13 14">S-12</strain>
    </source>
</reference>
<evidence type="ECO:0000313" key="13">
    <source>
        <dbReference type="EMBL" id="AVO46439.1"/>
    </source>
</evidence>
<accession>A0A2S0NE41</accession>
<name>A0A2S0NE41_9HYPH</name>
<evidence type="ECO:0000256" key="4">
    <source>
        <dbReference type="ARBA" id="ARBA00022692"/>
    </source>
</evidence>
<protein>
    <submittedName>
        <fullName evidence="13">TonB-dependent receptor</fullName>
    </submittedName>
</protein>
<dbReference type="PROSITE" id="PS52016">
    <property type="entry name" value="TONB_DEPENDENT_REC_3"/>
    <property type="match status" value="1"/>
</dbReference>
<evidence type="ECO:0000256" key="1">
    <source>
        <dbReference type="ARBA" id="ARBA00004571"/>
    </source>
</evidence>
<dbReference type="Proteomes" id="UP000237889">
    <property type="component" value="Chromosome"/>
</dbReference>
<evidence type="ECO:0000256" key="7">
    <source>
        <dbReference type="ARBA" id="ARBA00023237"/>
    </source>
</evidence>
<keyword evidence="14" id="KW-1185">Reference proteome</keyword>
<evidence type="ECO:0000256" key="9">
    <source>
        <dbReference type="RuleBase" id="RU003357"/>
    </source>
</evidence>
<dbReference type="EMBL" id="CP027668">
    <property type="protein sequence ID" value="AVO46439.1"/>
    <property type="molecule type" value="Genomic_DNA"/>
</dbReference>
<evidence type="ECO:0000259" key="11">
    <source>
        <dbReference type="Pfam" id="PF00593"/>
    </source>
</evidence>
<dbReference type="InterPro" id="IPR000531">
    <property type="entry name" value="Beta-barrel_TonB"/>
</dbReference>
<dbReference type="GO" id="GO:0009279">
    <property type="term" value="C:cell outer membrane"/>
    <property type="evidence" value="ECO:0007669"/>
    <property type="project" value="UniProtKB-SubCell"/>
</dbReference>
<dbReference type="PANTHER" id="PTHR30069">
    <property type="entry name" value="TONB-DEPENDENT OUTER MEMBRANE RECEPTOR"/>
    <property type="match status" value="1"/>
</dbReference>
<dbReference type="Pfam" id="PF07715">
    <property type="entry name" value="Plug"/>
    <property type="match status" value="1"/>
</dbReference>
<dbReference type="Pfam" id="PF00593">
    <property type="entry name" value="TonB_dep_Rec_b-barrel"/>
    <property type="match status" value="1"/>
</dbReference>
<evidence type="ECO:0000256" key="8">
    <source>
        <dbReference type="PROSITE-ProRule" id="PRU01360"/>
    </source>
</evidence>
<dbReference type="GO" id="GO:0015344">
    <property type="term" value="F:siderophore uptake transmembrane transporter activity"/>
    <property type="evidence" value="ECO:0007669"/>
    <property type="project" value="TreeGrafter"/>
</dbReference>
<evidence type="ECO:0000259" key="12">
    <source>
        <dbReference type="Pfam" id="PF07715"/>
    </source>
</evidence>
<keyword evidence="2 8" id="KW-0813">Transport</keyword>
<evidence type="ECO:0000256" key="10">
    <source>
        <dbReference type="SAM" id="SignalP"/>
    </source>
</evidence>
<dbReference type="KEGG" id="phr:C6569_16015"/>
<dbReference type="Gene3D" id="2.40.170.20">
    <property type="entry name" value="TonB-dependent receptor, beta-barrel domain"/>
    <property type="match status" value="1"/>
</dbReference>
<dbReference type="GO" id="GO:0044718">
    <property type="term" value="P:siderophore transmembrane transport"/>
    <property type="evidence" value="ECO:0007669"/>
    <property type="project" value="TreeGrafter"/>
</dbReference>
<feature type="chain" id="PRO_5015559534" evidence="10">
    <location>
        <begin position="31"/>
        <end position="739"/>
    </location>
</feature>
<dbReference type="InterPro" id="IPR037066">
    <property type="entry name" value="Plug_dom_sf"/>
</dbReference>
<dbReference type="Gene3D" id="2.170.130.10">
    <property type="entry name" value="TonB-dependent receptor, plug domain"/>
    <property type="match status" value="1"/>
</dbReference>
<keyword evidence="13" id="KW-0675">Receptor</keyword>
<feature type="signal peptide" evidence="10">
    <location>
        <begin position="1"/>
        <end position="30"/>
    </location>
</feature>
<evidence type="ECO:0000256" key="3">
    <source>
        <dbReference type="ARBA" id="ARBA00022452"/>
    </source>
</evidence>
<dbReference type="PANTHER" id="PTHR30069:SF42">
    <property type="entry name" value="FERRIC AEROBACTIN RECEPTOR"/>
    <property type="match status" value="1"/>
</dbReference>
<evidence type="ECO:0000313" key="14">
    <source>
        <dbReference type="Proteomes" id="UP000237889"/>
    </source>
</evidence>